<dbReference type="PROSITE" id="PS50135">
    <property type="entry name" value="ZF_ZZ_2"/>
    <property type="match status" value="1"/>
</dbReference>
<evidence type="ECO:0000256" key="5">
    <source>
        <dbReference type="ARBA" id="ARBA00022723"/>
    </source>
</evidence>
<dbReference type="Pfam" id="PF09068">
    <property type="entry name" value="EF-hand_2"/>
    <property type="match status" value="1"/>
</dbReference>
<proteinExistence type="predicted"/>
<evidence type="ECO:0000256" key="3">
    <source>
        <dbReference type="ARBA" id="ARBA00022475"/>
    </source>
</evidence>
<keyword evidence="5" id="KW-0479">Metal-binding</keyword>
<dbReference type="InterPro" id="IPR011992">
    <property type="entry name" value="EF-hand-dom_pair"/>
</dbReference>
<dbReference type="InterPro" id="IPR036020">
    <property type="entry name" value="WW_dom_sf"/>
</dbReference>
<dbReference type="InterPro" id="IPR001202">
    <property type="entry name" value="WW_dom"/>
</dbReference>
<dbReference type="SUPFAM" id="SSF51045">
    <property type="entry name" value="WW domain"/>
    <property type="match status" value="1"/>
</dbReference>
<keyword evidence="4" id="KW-0963">Cytoplasm</keyword>
<evidence type="ECO:0000256" key="10">
    <source>
        <dbReference type="ARBA" id="ARBA00023203"/>
    </source>
</evidence>
<dbReference type="InterPro" id="IPR015153">
    <property type="entry name" value="EF-hand_dom_typ1"/>
</dbReference>
<dbReference type="PANTHER" id="PTHR12268:SF14">
    <property type="entry name" value="DYSTROPHIN-1"/>
    <property type="match status" value="1"/>
</dbReference>
<keyword evidence="8" id="KW-0106">Calcium</keyword>
<evidence type="ECO:0000256" key="2">
    <source>
        <dbReference type="ARBA" id="ARBA00004278"/>
    </source>
</evidence>
<evidence type="ECO:0000256" key="4">
    <source>
        <dbReference type="ARBA" id="ARBA00022490"/>
    </source>
</evidence>
<dbReference type="InterPro" id="IPR050774">
    <property type="entry name" value="KCMF1/Dystrophin"/>
</dbReference>
<evidence type="ECO:0008006" key="18">
    <source>
        <dbReference type="Google" id="ProtNLM"/>
    </source>
</evidence>
<dbReference type="Gene3D" id="2.20.70.10">
    <property type="match status" value="1"/>
</dbReference>
<evidence type="ECO:0000259" key="14">
    <source>
        <dbReference type="PROSITE" id="PS50020"/>
    </source>
</evidence>
<dbReference type="AlphaFoldDB" id="A0A9N9TGT5"/>
<accession>A0A9N9TGT5</accession>
<name>A0A9N9TGT5_PHYSR</name>
<keyword evidence="11" id="KW-0206">Cytoskeleton</keyword>
<evidence type="ECO:0000256" key="8">
    <source>
        <dbReference type="ARBA" id="ARBA00022837"/>
    </source>
</evidence>
<dbReference type="SUPFAM" id="SSF57850">
    <property type="entry name" value="RING/U-box"/>
    <property type="match status" value="1"/>
</dbReference>
<dbReference type="SUPFAM" id="SSF47473">
    <property type="entry name" value="EF-hand"/>
    <property type="match status" value="2"/>
</dbReference>
<dbReference type="Gene3D" id="3.30.60.90">
    <property type="match status" value="1"/>
</dbReference>
<comment type="subcellular location">
    <subcellularLocation>
        <location evidence="2">Cell membrane</location>
        <location evidence="2">Sarcolemma</location>
        <topology evidence="2">Peripheral membrane protein</topology>
        <orientation evidence="2">Cytoplasmic side</orientation>
    </subcellularLocation>
    <subcellularLocation>
        <location evidence="1">Cytoplasm</location>
        <location evidence="1">Cytoskeleton</location>
    </subcellularLocation>
</comment>
<dbReference type="CDD" id="cd00201">
    <property type="entry name" value="WW"/>
    <property type="match status" value="1"/>
</dbReference>
<dbReference type="SMART" id="SM00291">
    <property type="entry name" value="ZnF_ZZ"/>
    <property type="match status" value="1"/>
</dbReference>
<feature type="region of interest" description="Disordered" evidence="13">
    <location>
        <begin position="422"/>
        <end position="448"/>
    </location>
</feature>
<evidence type="ECO:0000313" key="17">
    <source>
        <dbReference type="Proteomes" id="UP001153712"/>
    </source>
</evidence>
<feature type="domain" description="WW" evidence="14">
    <location>
        <begin position="6"/>
        <end position="33"/>
    </location>
</feature>
<dbReference type="GO" id="GO:0046716">
    <property type="term" value="P:muscle cell cellular homeostasis"/>
    <property type="evidence" value="ECO:0007669"/>
    <property type="project" value="UniProtKB-ARBA"/>
</dbReference>
<dbReference type="Pfam" id="PF00569">
    <property type="entry name" value="ZZ"/>
    <property type="match status" value="1"/>
</dbReference>
<dbReference type="OrthoDB" id="10014385at2759"/>
<dbReference type="InterPro" id="IPR043145">
    <property type="entry name" value="Znf_ZZ_sf"/>
</dbReference>
<dbReference type="GO" id="GO:0050804">
    <property type="term" value="P:modulation of chemical synaptic transmission"/>
    <property type="evidence" value="ECO:0007669"/>
    <property type="project" value="UniProtKB-ARBA"/>
</dbReference>
<evidence type="ECO:0000256" key="9">
    <source>
        <dbReference type="ARBA" id="ARBA00023136"/>
    </source>
</evidence>
<organism evidence="16 17">
    <name type="scientific">Phyllotreta striolata</name>
    <name type="common">Striped flea beetle</name>
    <name type="synonym">Crioceris striolata</name>
    <dbReference type="NCBI Taxonomy" id="444603"/>
    <lineage>
        <taxon>Eukaryota</taxon>
        <taxon>Metazoa</taxon>
        <taxon>Ecdysozoa</taxon>
        <taxon>Arthropoda</taxon>
        <taxon>Hexapoda</taxon>
        <taxon>Insecta</taxon>
        <taxon>Pterygota</taxon>
        <taxon>Neoptera</taxon>
        <taxon>Endopterygota</taxon>
        <taxon>Coleoptera</taxon>
        <taxon>Polyphaga</taxon>
        <taxon>Cucujiformia</taxon>
        <taxon>Chrysomeloidea</taxon>
        <taxon>Chrysomelidae</taxon>
        <taxon>Galerucinae</taxon>
        <taxon>Alticini</taxon>
        <taxon>Phyllotreta</taxon>
    </lineage>
</organism>
<keyword evidence="6 12" id="KW-0863">Zinc-finger</keyword>
<keyword evidence="10" id="KW-0009">Actin-binding</keyword>
<dbReference type="GO" id="GO:0099536">
    <property type="term" value="P:synaptic signaling"/>
    <property type="evidence" value="ECO:0007669"/>
    <property type="project" value="TreeGrafter"/>
</dbReference>
<evidence type="ECO:0000259" key="15">
    <source>
        <dbReference type="PROSITE" id="PS50135"/>
    </source>
</evidence>
<gene>
    <name evidence="16" type="ORF">PHYEVI_LOCUS989</name>
</gene>
<sequence length="604" mass="69476">MDYDEWTKCEDENGFLYYFNKKTGVKDWEHPKFKQIKQTLDECNYVKYSKYRVALKIRALQKALYFDQVPLHFISGVFDKHKLGSNECCLQLESCEIESVLYDIYFATRKTHNSNLDIDLATELMLNFLYNIFDPHRKGKIQVFSIKILLILLSKCELKEMYKYIYSECSDHNDCITRPRLQGFLTKITSIMEYTHEESSFGQQVLTAAVENCFLHSPGFLGINEAMFMGWVDSNPKILSWIPVLHRIRIAESISHSVRCNSCKASPITGMCYKCTKCRRYFQCQTCFLSGYTSNSHASSHAMKEYCTMKSDSSIVDKMFRTFVCAIRCNENEKFSNTRMIEKSNVVINTDGEQCDVQPMCSPRSQLKLVINKLERQTSDLHRILASSSTKQKDILEYLREHTEHVSEQVDKLKMLNECMSTNGEETRRKSVRKKYSESTPALRKNKKPITNESTSLNMLSPIICDSKPHEYSYVESNRSSKLSQHYTLHDTAGLSSNESKTVYHIDDISTWMGGHPKDSTIAPETNSKKTKAFHNDLDEALAQLQQILANNVSLDDSLTSIDNSQLKSAMTEVEGMLTSFIDTVENSRPGSFRSKRTETITEL</sequence>
<dbReference type="Proteomes" id="UP001153712">
    <property type="component" value="Chromosome 1"/>
</dbReference>
<reference evidence="16" key="1">
    <citation type="submission" date="2022-01" db="EMBL/GenBank/DDBJ databases">
        <authorList>
            <person name="King R."/>
        </authorList>
    </citation>
    <scope>NUCLEOTIDE SEQUENCE</scope>
</reference>
<dbReference type="EMBL" id="OU900094">
    <property type="protein sequence ID" value="CAG9854527.1"/>
    <property type="molecule type" value="Genomic_DNA"/>
</dbReference>
<dbReference type="InterPro" id="IPR000433">
    <property type="entry name" value="Znf_ZZ"/>
</dbReference>
<dbReference type="GO" id="GO:0005737">
    <property type="term" value="C:cytoplasm"/>
    <property type="evidence" value="ECO:0007669"/>
    <property type="project" value="UniProtKB-ARBA"/>
</dbReference>
<dbReference type="PANTHER" id="PTHR12268">
    <property type="entry name" value="E3 UBIQUITIN-PROTEIN LIGASE KCMF1"/>
    <property type="match status" value="1"/>
</dbReference>
<dbReference type="GO" id="GO:0016010">
    <property type="term" value="C:dystrophin-associated glycoprotein complex"/>
    <property type="evidence" value="ECO:0007669"/>
    <property type="project" value="UniProtKB-ARBA"/>
</dbReference>
<evidence type="ECO:0000256" key="6">
    <source>
        <dbReference type="ARBA" id="ARBA00022771"/>
    </source>
</evidence>
<dbReference type="GO" id="GO:0042383">
    <property type="term" value="C:sarcolemma"/>
    <property type="evidence" value="ECO:0007669"/>
    <property type="project" value="UniProtKB-SubCell"/>
</dbReference>
<evidence type="ECO:0000256" key="13">
    <source>
        <dbReference type="SAM" id="MobiDB-lite"/>
    </source>
</evidence>
<dbReference type="Pfam" id="PF09069">
    <property type="entry name" value="EF-hand_3"/>
    <property type="match status" value="1"/>
</dbReference>
<evidence type="ECO:0000256" key="1">
    <source>
        <dbReference type="ARBA" id="ARBA00004245"/>
    </source>
</evidence>
<dbReference type="PROSITE" id="PS50020">
    <property type="entry name" value="WW_DOMAIN_2"/>
    <property type="match status" value="1"/>
</dbReference>
<keyword evidence="3" id="KW-1003">Cell membrane</keyword>
<keyword evidence="17" id="KW-1185">Reference proteome</keyword>
<dbReference type="Gene3D" id="6.10.140.70">
    <property type="match status" value="1"/>
</dbReference>
<evidence type="ECO:0000313" key="16">
    <source>
        <dbReference type="EMBL" id="CAG9854527.1"/>
    </source>
</evidence>
<dbReference type="GO" id="GO:0008270">
    <property type="term" value="F:zinc ion binding"/>
    <property type="evidence" value="ECO:0007669"/>
    <property type="project" value="UniProtKB-KW"/>
</dbReference>
<keyword evidence="7" id="KW-0862">Zinc</keyword>
<keyword evidence="9" id="KW-0472">Membrane</keyword>
<dbReference type="GO" id="GO:0005856">
    <property type="term" value="C:cytoskeleton"/>
    <property type="evidence" value="ECO:0007669"/>
    <property type="project" value="UniProtKB-SubCell"/>
</dbReference>
<evidence type="ECO:0000256" key="12">
    <source>
        <dbReference type="PROSITE-ProRule" id="PRU00228"/>
    </source>
</evidence>
<evidence type="ECO:0000256" key="7">
    <source>
        <dbReference type="ARBA" id="ARBA00022833"/>
    </source>
</evidence>
<evidence type="ECO:0000256" key="11">
    <source>
        <dbReference type="ARBA" id="ARBA00023212"/>
    </source>
</evidence>
<protein>
    <recommendedName>
        <fullName evidence="18">Dystrophin</fullName>
    </recommendedName>
</protein>
<dbReference type="InterPro" id="IPR015154">
    <property type="entry name" value="EF-hand_dom_typ2"/>
</dbReference>
<feature type="domain" description="ZZ-type" evidence="15">
    <location>
        <begin position="255"/>
        <end position="311"/>
    </location>
</feature>
<dbReference type="Gene3D" id="1.10.238.10">
    <property type="entry name" value="EF-hand"/>
    <property type="match status" value="2"/>
</dbReference>
<dbReference type="GO" id="GO:0045202">
    <property type="term" value="C:synapse"/>
    <property type="evidence" value="ECO:0007669"/>
    <property type="project" value="GOC"/>
</dbReference>
<dbReference type="GO" id="GO:0003779">
    <property type="term" value="F:actin binding"/>
    <property type="evidence" value="ECO:0007669"/>
    <property type="project" value="UniProtKB-KW"/>
</dbReference>